<dbReference type="InterPro" id="IPR011006">
    <property type="entry name" value="CheY-like_superfamily"/>
</dbReference>
<accession>A0ABZ0K1J7</accession>
<dbReference type="Pfam" id="PF00486">
    <property type="entry name" value="Trans_reg_C"/>
    <property type="match status" value="1"/>
</dbReference>
<dbReference type="PROSITE" id="PS51755">
    <property type="entry name" value="OMPR_PHOB"/>
    <property type="match status" value="1"/>
</dbReference>
<feature type="region of interest" description="Disordered" evidence="4">
    <location>
        <begin position="107"/>
        <end position="129"/>
    </location>
</feature>
<keyword evidence="5" id="KW-0472">Membrane</keyword>
<dbReference type="SUPFAM" id="SSF46894">
    <property type="entry name" value="C-terminal effector domain of the bipartite response regulators"/>
    <property type="match status" value="1"/>
</dbReference>
<keyword evidence="5" id="KW-1133">Transmembrane helix</keyword>
<keyword evidence="2" id="KW-0597">Phosphoprotein</keyword>
<evidence type="ECO:0000259" key="7">
    <source>
        <dbReference type="PROSITE" id="PS51755"/>
    </source>
</evidence>
<dbReference type="Gene3D" id="3.40.50.2300">
    <property type="match status" value="1"/>
</dbReference>
<evidence type="ECO:0000256" key="3">
    <source>
        <dbReference type="PROSITE-ProRule" id="PRU01091"/>
    </source>
</evidence>
<feature type="DNA-binding region" description="OmpR/PhoB-type" evidence="3">
    <location>
        <begin position="1"/>
        <end position="98"/>
    </location>
</feature>
<dbReference type="InterPro" id="IPR001789">
    <property type="entry name" value="Sig_transdc_resp-reg_receiver"/>
</dbReference>
<keyword evidence="9" id="KW-1185">Reference proteome</keyword>
<keyword evidence="1 3" id="KW-0238">DNA-binding</keyword>
<evidence type="ECO:0000259" key="6">
    <source>
        <dbReference type="PROSITE" id="PS50110"/>
    </source>
</evidence>
<dbReference type="EMBL" id="CP136522">
    <property type="protein sequence ID" value="WOT05651.1"/>
    <property type="molecule type" value="Genomic_DNA"/>
</dbReference>
<organism evidence="8 9">
    <name type="scientific">Shewanella youngdeokensis</name>
    <dbReference type="NCBI Taxonomy" id="2999068"/>
    <lineage>
        <taxon>Bacteria</taxon>
        <taxon>Pseudomonadati</taxon>
        <taxon>Pseudomonadota</taxon>
        <taxon>Gammaproteobacteria</taxon>
        <taxon>Alteromonadales</taxon>
        <taxon>Shewanellaceae</taxon>
        <taxon>Shewanella</taxon>
    </lineage>
</organism>
<evidence type="ECO:0000313" key="9">
    <source>
        <dbReference type="Proteomes" id="UP001529491"/>
    </source>
</evidence>
<sequence>MKLSFSEFCIDSETAELSINGNKVPIDERNIMLIQLLADSYPDYCSKQTCLDTIWVGTIVSDMSLSKLVSDTRKIFCKAGYDNALIQTIHGRGYRLDHSLGKQLSQSSVTDNHVVDPPATVTEPSNQRDTYVERRKNTNPISWWEIFAKVLIALLLVLALVFQFRLGGVNSQSAVNTNYLNATESTQTLGRVLWIDDHPQNNLMEKAYFQALNIEVYSTLTSEEAMVLLSRYQYEAVISDMERHGDSLAGLKLLQSMRAAGHQVDFYIYTFEDEAGLIDTITRSGGQGVLVDSESLYEQVLAHF</sequence>
<gene>
    <name evidence="8" type="ORF">RGE70_02140</name>
</gene>
<feature type="transmembrane region" description="Helical" evidence="5">
    <location>
        <begin position="143"/>
        <end position="164"/>
    </location>
</feature>
<dbReference type="Proteomes" id="UP001529491">
    <property type="component" value="Chromosome"/>
</dbReference>
<evidence type="ECO:0000256" key="4">
    <source>
        <dbReference type="SAM" id="MobiDB-lite"/>
    </source>
</evidence>
<dbReference type="InterPro" id="IPR016032">
    <property type="entry name" value="Sig_transdc_resp-reg_C-effctor"/>
</dbReference>
<reference evidence="8 9" key="1">
    <citation type="submission" date="2023-10" db="EMBL/GenBank/DDBJ databases">
        <title>Complete genome sequence of Shewanella sp. DAU334.</title>
        <authorList>
            <person name="Lee Y.-S."/>
            <person name="Jeong H.-R."/>
            <person name="Hwang E.-J."/>
            <person name="Choi Y.-L."/>
            <person name="Kim G.-D."/>
        </authorList>
    </citation>
    <scope>NUCLEOTIDE SEQUENCE [LARGE SCALE GENOMIC DNA]</scope>
    <source>
        <strain evidence="8 9">DAU334</strain>
    </source>
</reference>
<evidence type="ECO:0000256" key="2">
    <source>
        <dbReference type="PROSITE-ProRule" id="PRU00169"/>
    </source>
</evidence>
<feature type="domain" description="OmpR/PhoB-type" evidence="7">
    <location>
        <begin position="1"/>
        <end position="98"/>
    </location>
</feature>
<evidence type="ECO:0000313" key="8">
    <source>
        <dbReference type="EMBL" id="WOT05651.1"/>
    </source>
</evidence>
<feature type="modified residue" description="4-aspartylphosphate" evidence="2">
    <location>
        <position position="240"/>
    </location>
</feature>
<dbReference type="InterPro" id="IPR001867">
    <property type="entry name" value="OmpR/PhoB-type_DNA-bd"/>
</dbReference>
<protein>
    <submittedName>
        <fullName evidence="8">Winged helix-turn-helix domain-containing protein</fullName>
    </submittedName>
</protein>
<dbReference type="InterPro" id="IPR036388">
    <property type="entry name" value="WH-like_DNA-bd_sf"/>
</dbReference>
<dbReference type="SUPFAM" id="SSF52172">
    <property type="entry name" value="CheY-like"/>
    <property type="match status" value="1"/>
</dbReference>
<keyword evidence="5" id="KW-0812">Transmembrane</keyword>
<proteinExistence type="predicted"/>
<dbReference type="Gene3D" id="1.10.10.10">
    <property type="entry name" value="Winged helix-like DNA-binding domain superfamily/Winged helix DNA-binding domain"/>
    <property type="match status" value="1"/>
</dbReference>
<dbReference type="PROSITE" id="PS50110">
    <property type="entry name" value="RESPONSE_REGULATORY"/>
    <property type="match status" value="1"/>
</dbReference>
<name>A0ABZ0K1J7_9GAMM</name>
<evidence type="ECO:0000256" key="5">
    <source>
        <dbReference type="SAM" id="Phobius"/>
    </source>
</evidence>
<evidence type="ECO:0000256" key="1">
    <source>
        <dbReference type="ARBA" id="ARBA00023125"/>
    </source>
</evidence>
<dbReference type="RefSeq" id="WP_310469913.1">
    <property type="nucleotide sequence ID" value="NZ_CP136522.1"/>
</dbReference>
<feature type="domain" description="Response regulatory" evidence="6">
    <location>
        <begin position="191"/>
        <end position="304"/>
    </location>
</feature>